<dbReference type="Proteomes" id="UP000229740">
    <property type="component" value="Unassembled WGS sequence"/>
</dbReference>
<evidence type="ECO:0000256" key="1">
    <source>
        <dbReference type="SAM" id="MobiDB-lite"/>
    </source>
</evidence>
<reference evidence="2 3" key="1">
    <citation type="submission" date="2017-10" db="EMBL/GenBank/DDBJ databases">
        <title>Novel microbial diversity and functional potential in the marine mammal oral microbiome.</title>
        <authorList>
            <person name="Dudek N.K."/>
            <person name="Sun C.L."/>
            <person name="Burstein D."/>
            <person name="Kantor R.S."/>
            <person name="Aliaga Goltsman D.S."/>
            <person name="Bik E.M."/>
            <person name="Thomas B.C."/>
            <person name="Banfield J.F."/>
            <person name="Relman D.A."/>
        </authorList>
    </citation>
    <scope>NUCLEOTIDE SEQUENCE [LARGE SCALE GENOMIC DNA]</scope>
    <source>
        <strain evidence="2">DOLZORAL124_49_17</strain>
    </source>
</reference>
<protein>
    <submittedName>
        <fullName evidence="2">Uncharacterized protein</fullName>
    </submittedName>
</protein>
<proteinExistence type="predicted"/>
<name>A0A2G6EDE1_9BACT</name>
<organism evidence="2 3">
    <name type="scientific">candidate division KSB3 bacterium</name>
    <dbReference type="NCBI Taxonomy" id="2044937"/>
    <lineage>
        <taxon>Bacteria</taxon>
        <taxon>candidate division KSB3</taxon>
    </lineage>
</organism>
<dbReference type="EMBL" id="PDPS01000010">
    <property type="protein sequence ID" value="PID60044.1"/>
    <property type="molecule type" value="Genomic_DNA"/>
</dbReference>
<gene>
    <name evidence="2" type="ORF">CSB45_00710</name>
</gene>
<feature type="region of interest" description="Disordered" evidence="1">
    <location>
        <begin position="22"/>
        <end position="42"/>
    </location>
</feature>
<feature type="compositionally biased region" description="Basic and acidic residues" evidence="1">
    <location>
        <begin position="28"/>
        <end position="40"/>
    </location>
</feature>
<accession>A0A2G6EDE1</accession>
<evidence type="ECO:0000313" key="3">
    <source>
        <dbReference type="Proteomes" id="UP000229740"/>
    </source>
</evidence>
<sequence length="66" mass="7261">MVPAAVMHTDLVRCLLSHKAPACQQKKPKGEKQGQDERSGLPKSVTLIPAMIGFHKISEKNVCYKS</sequence>
<evidence type="ECO:0000313" key="2">
    <source>
        <dbReference type="EMBL" id="PID60044.1"/>
    </source>
</evidence>
<dbReference type="AlphaFoldDB" id="A0A2G6EDE1"/>
<comment type="caution">
    <text evidence="2">The sequence shown here is derived from an EMBL/GenBank/DDBJ whole genome shotgun (WGS) entry which is preliminary data.</text>
</comment>